<dbReference type="KEGG" id="psoj:PHYSODRAFT_429741"/>
<dbReference type="AlphaFoldDB" id="G5A7D2"/>
<feature type="non-terminal residue" evidence="1">
    <location>
        <position position="250"/>
    </location>
</feature>
<sequence>LATLFLEPGFTAPGASECWHLIQNASVPLVFEDDLVAPSSVDGIVEFGLWTDPAHPFQVLRQLFPDEPCLIDTTGFRFSVAISRRATGRALLVRLWRQFQGYSYHSTERGDLGFALWERRHWIRGKAVKVYIDNLASTLGQRNVQVLALRQAWSKYHRERSYRADRLRRLVHGSPWWRFTMSTKMAAVCFAVMLAETGARWSILLKRSTKASTSAVSGRLRTLDAHEPWRNCWIDVPSLHPYNTLFAPCN</sequence>
<reference evidence="1 2" key="1">
    <citation type="journal article" date="2006" name="Science">
        <title>Phytophthora genome sequences uncover evolutionary origins and mechanisms of pathogenesis.</title>
        <authorList>
            <person name="Tyler B.M."/>
            <person name="Tripathy S."/>
            <person name="Zhang X."/>
            <person name="Dehal P."/>
            <person name="Jiang R.H."/>
            <person name="Aerts A."/>
            <person name="Arredondo F.D."/>
            <person name="Baxter L."/>
            <person name="Bensasson D."/>
            <person name="Beynon J.L."/>
            <person name="Chapman J."/>
            <person name="Damasceno C.M."/>
            <person name="Dorrance A.E."/>
            <person name="Dou D."/>
            <person name="Dickerman A.W."/>
            <person name="Dubchak I.L."/>
            <person name="Garbelotto M."/>
            <person name="Gijzen M."/>
            <person name="Gordon S.G."/>
            <person name="Govers F."/>
            <person name="Grunwald N.J."/>
            <person name="Huang W."/>
            <person name="Ivors K.L."/>
            <person name="Jones R.W."/>
            <person name="Kamoun S."/>
            <person name="Krampis K."/>
            <person name="Lamour K.H."/>
            <person name="Lee M.K."/>
            <person name="McDonald W.H."/>
            <person name="Medina M."/>
            <person name="Meijer H.J."/>
            <person name="Nordberg E.K."/>
            <person name="Maclean D.J."/>
            <person name="Ospina-Giraldo M.D."/>
            <person name="Morris P.F."/>
            <person name="Phuntumart V."/>
            <person name="Putnam N.H."/>
            <person name="Rash S."/>
            <person name="Rose J.K."/>
            <person name="Sakihama Y."/>
            <person name="Salamov A.A."/>
            <person name="Savidor A."/>
            <person name="Scheuring C.F."/>
            <person name="Smith B.M."/>
            <person name="Sobral B.W."/>
            <person name="Terry A."/>
            <person name="Torto-Alalibo T.A."/>
            <person name="Win J."/>
            <person name="Xu Z."/>
            <person name="Zhang H."/>
            <person name="Grigoriev I.V."/>
            <person name="Rokhsar D.S."/>
            <person name="Boore J.L."/>
        </authorList>
    </citation>
    <scope>NUCLEOTIDE SEQUENCE [LARGE SCALE GENOMIC DNA]</scope>
    <source>
        <strain evidence="1 2">P6497</strain>
    </source>
</reference>
<accession>G5A7D2</accession>
<feature type="non-terminal residue" evidence="1">
    <location>
        <position position="1"/>
    </location>
</feature>
<keyword evidence="2" id="KW-1185">Reference proteome</keyword>
<evidence type="ECO:0000313" key="2">
    <source>
        <dbReference type="Proteomes" id="UP000002640"/>
    </source>
</evidence>
<dbReference type="EMBL" id="JH159161">
    <property type="protein sequence ID" value="EGZ07811.1"/>
    <property type="molecule type" value="Genomic_DNA"/>
</dbReference>
<dbReference type="OMA" id="LWERRFC"/>
<dbReference type="Proteomes" id="UP000002640">
    <property type="component" value="Unassembled WGS sequence"/>
</dbReference>
<proteinExistence type="predicted"/>
<evidence type="ECO:0000313" key="1">
    <source>
        <dbReference type="EMBL" id="EGZ07811.1"/>
    </source>
</evidence>
<gene>
    <name evidence="1" type="ORF">PHYSODRAFT_429741</name>
</gene>
<dbReference type="RefSeq" id="XP_009535983.1">
    <property type="nucleotide sequence ID" value="XM_009537688.1"/>
</dbReference>
<organism evidence="1 2">
    <name type="scientific">Phytophthora sojae (strain P6497)</name>
    <name type="common">Soybean stem and root rot agent</name>
    <name type="synonym">Phytophthora megasperma f. sp. glycines</name>
    <dbReference type="NCBI Taxonomy" id="1094619"/>
    <lineage>
        <taxon>Eukaryota</taxon>
        <taxon>Sar</taxon>
        <taxon>Stramenopiles</taxon>
        <taxon>Oomycota</taxon>
        <taxon>Peronosporomycetes</taxon>
        <taxon>Peronosporales</taxon>
        <taxon>Peronosporaceae</taxon>
        <taxon>Phytophthora</taxon>
    </lineage>
</organism>
<dbReference type="InParanoid" id="G5A7D2"/>
<dbReference type="GeneID" id="20652299"/>
<dbReference type="SMR" id="G5A7D2"/>
<name>G5A7D2_PHYSP</name>
<protein>
    <submittedName>
        <fullName evidence="1">Uncharacterized protein</fullName>
    </submittedName>
</protein>